<dbReference type="AlphaFoldDB" id="G3IMS3"/>
<dbReference type="STRING" id="10029.G3IMS3"/>
<dbReference type="GO" id="GO:0003924">
    <property type="term" value="F:GTPase activity"/>
    <property type="evidence" value="ECO:0007669"/>
    <property type="project" value="InterPro"/>
</dbReference>
<evidence type="ECO:0000256" key="3">
    <source>
        <dbReference type="ARBA" id="ARBA00023134"/>
    </source>
</evidence>
<dbReference type="InParanoid" id="G3IMS3"/>
<comment type="subcellular location">
    <subcellularLocation>
        <location evidence="1">Endomembrane system</location>
    </subcellularLocation>
</comment>
<evidence type="ECO:0000313" key="6">
    <source>
        <dbReference type="Proteomes" id="UP000001075"/>
    </source>
</evidence>
<organism evidence="5 6">
    <name type="scientific">Cricetulus griseus</name>
    <name type="common">Chinese hamster</name>
    <name type="synonym">Cricetulus barabensis griseus</name>
    <dbReference type="NCBI Taxonomy" id="10029"/>
    <lineage>
        <taxon>Eukaryota</taxon>
        <taxon>Metazoa</taxon>
        <taxon>Chordata</taxon>
        <taxon>Craniata</taxon>
        <taxon>Vertebrata</taxon>
        <taxon>Euteleostomi</taxon>
        <taxon>Mammalia</taxon>
        <taxon>Eutheria</taxon>
        <taxon>Euarchontoglires</taxon>
        <taxon>Glires</taxon>
        <taxon>Rodentia</taxon>
        <taxon>Myomorpha</taxon>
        <taxon>Muroidea</taxon>
        <taxon>Cricetidae</taxon>
        <taxon>Cricetinae</taxon>
        <taxon>Cricetulus</taxon>
    </lineage>
</organism>
<evidence type="ECO:0000313" key="5">
    <source>
        <dbReference type="EMBL" id="EGW12034.1"/>
    </source>
</evidence>
<dbReference type="eggNOG" id="KOG0395">
    <property type="taxonomic scope" value="Eukaryota"/>
</dbReference>
<evidence type="ECO:0000256" key="1">
    <source>
        <dbReference type="ARBA" id="ARBA00004308"/>
    </source>
</evidence>
<gene>
    <name evidence="5" type="ORF">I79_025218</name>
</gene>
<evidence type="ECO:0000256" key="2">
    <source>
        <dbReference type="ARBA" id="ARBA00022741"/>
    </source>
</evidence>
<keyword evidence="2" id="KW-0547">Nucleotide-binding</keyword>
<proteinExistence type="predicted"/>
<evidence type="ECO:0000256" key="4">
    <source>
        <dbReference type="ARBA" id="ARBA00023136"/>
    </source>
</evidence>
<dbReference type="GO" id="GO:0016020">
    <property type="term" value="C:membrane"/>
    <property type="evidence" value="ECO:0007669"/>
    <property type="project" value="InterPro"/>
</dbReference>
<dbReference type="EMBL" id="JH005013">
    <property type="protein sequence ID" value="EGW12034.1"/>
    <property type="molecule type" value="Genomic_DNA"/>
</dbReference>
<dbReference type="SMART" id="SM00174">
    <property type="entry name" value="RHO"/>
    <property type="match status" value="1"/>
</dbReference>
<accession>G3IMS3</accession>
<name>G3IMS3_CRIGR</name>
<dbReference type="PRINTS" id="PR00449">
    <property type="entry name" value="RASTRNSFRMNG"/>
</dbReference>
<dbReference type="Proteomes" id="UP000001075">
    <property type="component" value="Unassembled WGS sequence"/>
</dbReference>
<dbReference type="Pfam" id="PF00071">
    <property type="entry name" value="Ras"/>
    <property type="match status" value="2"/>
</dbReference>
<dbReference type="SUPFAM" id="SSF52540">
    <property type="entry name" value="P-loop containing nucleoside triphosphate hydrolases"/>
    <property type="match status" value="1"/>
</dbReference>
<dbReference type="PaxDb" id="10029-XP_003515634.2"/>
<dbReference type="InterPro" id="IPR020849">
    <property type="entry name" value="Small_GTPase_Ras-type"/>
</dbReference>
<dbReference type="PANTHER" id="PTHR24070">
    <property type="entry name" value="RAS, DI-RAS, AND RHEB FAMILY MEMBERS OF SMALL GTPASE SUPERFAMILY"/>
    <property type="match status" value="1"/>
</dbReference>
<keyword evidence="3" id="KW-0342">GTP-binding</keyword>
<sequence>MALPTMSSILDLSLNTQSTRSPEESHEAWEQCKDAGRKLPEYKVVVLGASGVGKSALTIQMTHHCFVKEHDPTVQDSYWKEVALDNGGYILKQRLPLVLVGNKCDLVTSGDADTATAILARKWRVPFVKTSAKTRQGVEEAFALIVHEIQRAQEAVTETNRNKTHQHKAVCSCGCSVA</sequence>
<dbReference type="GO" id="GO:0012505">
    <property type="term" value="C:endomembrane system"/>
    <property type="evidence" value="ECO:0007669"/>
    <property type="project" value="UniProtKB-SubCell"/>
</dbReference>
<dbReference type="GO" id="GO:0007165">
    <property type="term" value="P:signal transduction"/>
    <property type="evidence" value="ECO:0007669"/>
    <property type="project" value="InterPro"/>
</dbReference>
<dbReference type="GO" id="GO:0005525">
    <property type="term" value="F:GTP binding"/>
    <property type="evidence" value="ECO:0007669"/>
    <property type="project" value="UniProtKB-KW"/>
</dbReference>
<dbReference type="InterPro" id="IPR027417">
    <property type="entry name" value="P-loop_NTPase"/>
</dbReference>
<dbReference type="Gene3D" id="3.40.50.300">
    <property type="entry name" value="P-loop containing nucleotide triphosphate hydrolases"/>
    <property type="match status" value="2"/>
</dbReference>
<dbReference type="SMART" id="SM00175">
    <property type="entry name" value="RAB"/>
    <property type="match status" value="1"/>
</dbReference>
<dbReference type="InterPro" id="IPR001806">
    <property type="entry name" value="Small_GTPase"/>
</dbReference>
<keyword evidence="4" id="KW-0472">Membrane</keyword>
<dbReference type="PROSITE" id="PS51421">
    <property type="entry name" value="RAS"/>
    <property type="match status" value="1"/>
</dbReference>
<protein>
    <submittedName>
        <fullName evidence="5">GTPase ERas</fullName>
    </submittedName>
</protein>
<dbReference type="SMART" id="SM00173">
    <property type="entry name" value="RAS"/>
    <property type="match status" value="1"/>
</dbReference>
<reference evidence="6" key="1">
    <citation type="journal article" date="2011" name="Nat. Biotechnol.">
        <title>The genomic sequence of the Chinese hamster ovary (CHO)-K1 cell line.</title>
        <authorList>
            <person name="Xu X."/>
            <person name="Nagarajan H."/>
            <person name="Lewis N.E."/>
            <person name="Pan S."/>
            <person name="Cai Z."/>
            <person name="Liu X."/>
            <person name="Chen W."/>
            <person name="Xie M."/>
            <person name="Wang W."/>
            <person name="Hammond S."/>
            <person name="Andersen M.R."/>
            <person name="Neff N."/>
            <person name="Passarelli B."/>
            <person name="Koh W."/>
            <person name="Fan H.C."/>
            <person name="Wang J."/>
            <person name="Gui Y."/>
            <person name="Lee K.H."/>
            <person name="Betenbaugh M.J."/>
            <person name="Quake S.R."/>
            <person name="Famili I."/>
            <person name="Palsson B.O."/>
            <person name="Wang J."/>
        </authorList>
    </citation>
    <scope>NUCLEOTIDE SEQUENCE [LARGE SCALE GENOMIC DNA]</scope>
    <source>
        <strain evidence="6">CHO K1 cell line</strain>
    </source>
</reference>